<reference evidence="1" key="1">
    <citation type="submission" date="2018-02" db="EMBL/GenBank/DDBJ databases">
        <title>The genomes of Aspergillus section Nigri reveals drivers in fungal speciation.</title>
        <authorList>
            <consortium name="DOE Joint Genome Institute"/>
            <person name="Vesth T.C."/>
            <person name="Nybo J."/>
            <person name="Theobald S."/>
            <person name="Brandl J."/>
            <person name="Frisvad J.C."/>
            <person name="Nielsen K.F."/>
            <person name="Lyhne E.K."/>
            <person name="Kogle M.E."/>
            <person name="Kuo A."/>
            <person name="Riley R."/>
            <person name="Clum A."/>
            <person name="Nolan M."/>
            <person name="Lipzen A."/>
            <person name="Salamov A."/>
            <person name="Henrissat B."/>
            <person name="Wiebenga A."/>
            <person name="De vries R.P."/>
            <person name="Grigoriev I.V."/>
            <person name="Mortensen U.H."/>
            <person name="Andersen M.R."/>
            <person name="Baker S.E."/>
        </authorList>
    </citation>
    <scope>NUCLEOTIDE SEQUENCE</scope>
    <source>
        <strain evidence="1">CBS 621.78</strain>
    </source>
</reference>
<gene>
    <name evidence="1" type="ORF">BO95DRAFT_458079</name>
</gene>
<evidence type="ECO:0000313" key="2">
    <source>
        <dbReference type="Proteomes" id="UP000249057"/>
    </source>
</evidence>
<name>A0ACD1GQB9_9EURO</name>
<protein>
    <submittedName>
        <fullName evidence="1">3-hydroxyacyl-CoA dehydrogenase</fullName>
    </submittedName>
</protein>
<accession>A0ACD1GQB9</accession>
<dbReference type="EMBL" id="KZ825310">
    <property type="protein sequence ID" value="RAH51318.1"/>
    <property type="molecule type" value="Genomic_DNA"/>
</dbReference>
<proteinExistence type="predicted"/>
<organism evidence="1 2">
    <name type="scientific">Aspergillus brunneoviolaceus CBS 621.78</name>
    <dbReference type="NCBI Taxonomy" id="1450534"/>
    <lineage>
        <taxon>Eukaryota</taxon>
        <taxon>Fungi</taxon>
        <taxon>Dikarya</taxon>
        <taxon>Ascomycota</taxon>
        <taxon>Pezizomycotina</taxon>
        <taxon>Eurotiomycetes</taxon>
        <taxon>Eurotiomycetidae</taxon>
        <taxon>Eurotiales</taxon>
        <taxon>Aspergillaceae</taxon>
        <taxon>Aspergillus</taxon>
        <taxon>Aspergillus subgen. Circumdati</taxon>
    </lineage>
</organism>
<keyword evidence="2" id="KW-1185">Reference proteome</keyword>
<dbReference type="Proteomes" id="UP000249057">
    <property type="component" value="Unassembled WGS sequence"/>
</dbReference>
<evidence type="ECO:0000313" key="1">
    <source>
        <dbReference type="EMBL" id="RAH51318.1"/>
    </source>
</evidence>
<sequence>MTRISNAVTLLGAGTQGSRLAYMWSRLGRPVYIVDKNSNQLSQASSTIEKLRRKESSPSDHGPIIELIAADLDKALRESWIVIECVPENLDCKRSIIKQLDNQADPDIIIASNSSSYSITEVCDGLEFKADDRFVNLHSFWPPETRVLEIMGTDKTRPDIIPRLMDESREHGFQPFHVRKSSTGYIFNRYLAQAHLFMNLTRTFAHANAHGHIRIWAAIKRETLMVLEEGIATPEEVDQMYKAVLHTPKGPCEQMDVAGLDVILAIEEHYAEVRSGIPDGPRKYLREIVDRGHLGVKTGTGFFDYDE</sequence>